<gene>
    <name evidence="1" type="ORF">PHMEG_00037890</name>
</gene>
<proteinExistence type="predicted"/>
<sequence length="97" mass="11480">IQRANPCVLDSYYTRLDGVCNTYPRWSLQHLSKRSGDFKIEKMTELRQPDGYNCGMMILVYAMIHIKKMEILEVISRHLESLRLRFFVQGIKEVLSR</sequence>
<dbReference type="SUPFAM" id="SSF54001">
    <property type="entry name" value="Cysteine proteinases"/>
    <property type="match status" value="1"/>
</dbReference>
<comment type="caution">
    <text evidence="1">The sequence shown here is derived from an EMBL/GenBank/DDBJ whole genome shotgun (WGS) entry which is preliminary data.</text>
</comment>
<feature type="non-terminal residue" evidence="1">
    <location>
        <position position="1"/>
    </location>
</feature>
<evidence type="ECO:0000313" key="2">
    <source>
        <dbReference type="Proteomes" id="UP000198211"/>
    </source>
</evidence>
<evidence type="ECO:0000313" key="1">
    <source>
        <dbReference type="EMBL" id="OWY92904.1"/>
    </source>
</evidence>
<organism evidence="1 2">
    <name type="scientific">Phytophthora megakarya</name>
    <dbReference type="NCBI Taxonomy" id="4795"/>
    <lineage>
        <taxon>Eukaryota</taxon>
        <taxon>Sar</taxon>
        <taxon>Stramenopiles</taxon>
        <taxon>Oomycota</taxon>
        <taxon>Peronosporomycetes</taxon>
        <taxon>Peronosporales</taxon>
        <taxon>Peronosporaceae</taxon>
        <taxon>Phytophthora</taxon>
    </lineage>
</organism>
<protein>
    <recommendedName>
        <fullName evidence="3">Ubiquitin-like protease family profile domain-containing protein</fullName>
    </recommendedName>
</protein>
<dbReference type="Proteomes" id="UP000198211">
    <property type="component" value="Unassembled WGS sequence"/>
</dbReference>
<dbReference type="InterPro" id="IPR038765">
    <property type="entry name" value="Papain-like_cys_pep_sf"/>
</dbReference>
<dbReference type="EMBL" id="NBNE01017077">
    <property type="protein sequence ID" value="OWY92904.1"/>
    <property type="molecule type" value="Genomic_DNA"/>
</dbReference>
<evidence type="ECO:0008006" key="3">
    <source>
        <dbReference type="Google" id="ProtNLM"/>
    </source>
</evidence>
<accession>A0A225UIF7</accession>
<dbReference type="AlphaFoldDB" id="A0A225UIF7"/>
<dbReference type="OrthoDB" id="145512at2759"/>
<reference evidence="2" key="1">
    <citation type="submission" date="2017-03" db="EMBL/GenBank/DDBJ databases">
        <title>Phytopthora megakarya and P. palmivora, two closely related causual agents of cacao black pod achieved similar genome size and gene model numbers by different mechanisms.</title>
        <authorList>
            <person name="Ali S."/>
            <person name="Shao J."/>
            <person name="Larry D.J."/>
            <person name="Kronmiller B."/>
            <person name="Shen D."/>
            <person name="Strem M.D."/>
            <person name="Melnick R.L."/>
            <person name="Guiltinan M.J."/>
            <person name="Tyler B.M."/>
            <person name="Meinhardt L.W."/>
            <person name="Bailey B.A."/>
        </authorList>
    </citation>
    <scope>NUCLEOTIDE SEQUENCE [LARGE SCALE GENOMIC DNA]</scope>
    <source>
        <strain evidence="2">zdho120</strain>
    </source>
</reference>
<name>A0A225UIF7_9STRA</name>
<keyword evidence="2" id="KW-1185">Reference proteome</keyword>